<dbReference type="KEGG" id="lez:GLE_0372"/>
<dbReference type="PATRIC" id="fig|69.6.peg.369"/>
<reference evidence="1 2" key="1">
    <citation type="submission" date="2015-11" db="EMBL/GenBank/DDBJ databases">
        <title>Genome sequences of Lysobacter enzymogenes strain C3 and Lysobacter antibioticus ATCC 29479.</title>
        <authorList>
            <person name="Kobayashi D.Y."/>
        </authorList>
    </citation>
    <scope>NUCLEOTIDE SEQUENCE [LARGE SCALE GENOMIC DNA]</scope>
    <source>
        <strain evidence="1 2">C3</strain>
    </source>
</reference>
<evidence type="ECO:0000313" key="1">
    <source>
        <dbReference type="EMBL" id="ALN55730.1"/>
    </source>
</evidence>
<dbReference type="AlphaFoldDB" id="A0A0S2DB18"/>
<dbReference type="OrthoDB" id="1099523at2"/>
<dbReference type="EMBL" id="CP013140">
    <property type="protein sequence ID" value="ALN55730.1"/>
    <property type="molecule type" value="Genomic_DNA"/>
</dbReference>
<protein>
    <submittedName>
        <fullName evidence="1">Uncharacterized protein</fullName>
    </submittedName>
</protein>
<dbReference type="PROSITE" id="PS51257">
    <property type="entry name" value="PROKAR_LIPOPROTEIN"/>
    <property type="match status" value="1"/>
</dbReference>
<organism evidence="1 2">
    <name type="scientific">Lysobacter enzymogenes</name>
    <dbReference type="NCBI Taxonomy" id="69"/>
    <lineage>
        <taxon>Bacteria</taxon>
        <taxon>Pseudomonadati</taxon>
        <taxon>Pseudomonadota</taxon>
        <taxon>Gammaproteobacteria</taxon>
        <taxon>Lysobacterales</taxon>
        <taxon>Lysobacteraceae</taxon>
        <taxon>Lysobacter</taxon>
    </lineage>
</organism>
<evidence type="ECO:0000313" key="2">
    <source>
        <dbReference type="Proteomes" id="UP000061569"/>
    </source>
</evidence>
<name>A0A0S2DB18_LYSEN</name>
<accession>A0A0S2DB18</accession>
<gene>
    <name evidence="1" type="ORF">GLE_0372</name>
</gene>
<dbReference type="Proteomes" id="UP000061569">
    <property type="component" value="Chromosome"/>
</dbReference>
<proteinExistence type="predicted"/>
<sequence length="150" mass="16321">MKIVCTGLLLLAAVSASGTAVAQACPGKLIAVKDIRNWDRADGPKLGELQLYWDSASNKNCARTVHTARTWNKPLKTSLIIQTCERKDFKNGYCTAGAKKYQNGVYKFQAGPLSLPGGNRCVWTQGGIDPYDPSRPASHFHTNTIAGHCR</sequence>